<proteinExistence type="predicted"/>
<evidence type="ECO:0000313" key="3">
    <source>
        <dbReference type="Proteomes" id="UP001176961"/>
    </source>
</evidence>
<comment type="caution">
    <text evidence="2">The sequence shown here is derived from an EMBL/GenBank/DDBJ whole genome shotgun (WGS) entry which is preliminary data.</text>
</comment>
<feature type="compositionally biased region" description="Low complexity" evidence="1">
    <location>
        <begin position="603"/>
        <end position="615"/>
    </location>
</feature>
<protein>
    <submittedName>
        <fullName evidence="2">Uncharacterized protein</fullName>
    </submittedName>
</protein>
<name>A0AA36M637_CYLNA</name>
<evidence type="ECO:0000256" key="1">
    <source>
        <dbReference type="SAM" id="MobiDB-lite"/>
    </source>
</evidence>
<sequence>MNSFSVDELMLSFDELKPFSEVLHDDIQLYRLHKLYKNLDKHDDDALLRHILVVVSCMEDCLHADPPLIKMLQNCLVEMTSLIEKTKESSSKNLLAIATGILFKYSAALLQIQEDTDFELALFLNAIAYHYLSSALSTEADVSAWIALHTLEAGAAITYGYVVENEDIELCTRDDLAEFCVDSLIPSDGRIQRLHAGVYRDAIAAAPTVWPTITVMQVRKMFERLTPVLSKPDVLRIIVWMIGHDSTFEELSIFDSLLMRSNALSKSNDLDSPNLSGTDVKCFLFTLSLWSDSTTDPAVVPARLRIRADQNNCWRAICQLLCSNSGNESVKSVLLRSRVIDSVRLRHRVVSLRRLYEVFRWLETHIKNHQWLMLYATAINEVITGAPSHRRKCDDLFPDGVDDDADMSVDEVDRIEEHVSRYIALQHLSKNEFTRAEHLLIYANSFESKKLLLKVYRKWLEEGTLEKQERDQLSKRVRELEIECCEEDLRGRTPSTNSAASITSADETVASAIPPGTRKNLVDACTNTPSRVDTSTSCGDDASFFSAKSDRSGAVMHEESFASAVASPYAPSSGKPPLLPTSQIVSTTPIGYQDHATQHPDGSTFTSAASSTAPTKADDAVHFGSIGHPQLTATKPVIASSPSSYRSPPLAHR</sequence>
<feature type="region of interest" description="Disordered" evidence="1">
    <location>
        <begin position="592"/>
        <end position="653"/>
    </location>
</feature>
<evidence type="ECO:0000313" key="2">
    <source>
        <dbReference type="EMBL" id="CAJ0600454.1"/>
    </source>
</evidence>
<organism evidence="2 3">
    <name type="scientific">Cylicocyclus nassatus</name>
    <name type="common">Nematode worm</name>
    <dbReference type="NCBI Taxonomy" id="53992"/>
    <lineage>
        <taxon>Eukaryota</taxon>
        <taxon>Metazoa</taxon>
        <taxon>Ecdysozoa</taxon>
        <taxon>Nematoda</taxon>
        <taxon>Chromadorea</taxon>
        <taxon>Rhabditida</taxon>
        <taxon>Rhabditina</taxon>
        <taxon>Rhabditomorpha</taxon>
        <taxon>Strongyloidea</taxon>
        <taxon>Strongylidae</taxon>
        <taxon>Cylicocyclus</taxon>
    </lineage>
</organism>
<keyword evidence="3" id="KW-1185">Reference proteome</keyword>
<dbReference type="EMBL" id="CATQJL010000223">
    <property type="protein sequence ID" value="CAJ0600454.1"/>
    <property type="molecule type" value="Genomic_DNA"/>
</dbReference>
<dbReference type="Proteomes" id="UP001176961">
    <property type="component" value="Unassembled WGS sequence"/>
</dbReference>
<gene>
    <name evidence="2" type="ORF">CYNAS_LOCUS12437</name>
</gene>
<reference evidence="2" key="1">
    <citation type="submission" date="2023-07" db="EMBL/GenBank/DDBJ databases">
        <authorList>
            <consortium name="CYATHOMIX"/>
        </authorList>
    </citation>
    <scope>NUCLEOTIDE SEQUENCE</scope>
    <source>
        <strain evidence="2">N/A</strain>
    </source>
</reference>
<dbReference type="AlphaFoldDB" id="A0AA36M637"/>
<accession>A0AA36M637</accession>